<dbReference type="EMBL" id="JASBWR010000036">
    <property type="protein sequence ID" value="KAJ9105061.1"/>
    <property type="molecule type" value="Genomic_DNA"/>
</dbReference>
<comment type="caution">
    <text evidence="1">The sequence shown here is derived from an EMBL/GenBank/DDBJ whole genome shotgun (WGS) entry which is preliminary data.</text>
</comment>
<keyword evidence="2" id="KW-1185">Reference proteome</keyword>
<name>A0ACC2W1X8_9TREE</name>
<organism evidence="1 2">
    <name type="scientific">Naganishia cerealis</name>
    <dbReference type="NCBI Taxonomy" id="610337"/>
    <lineage>
        <taxon>Eukaryota</taxon>
        <taxon>Fungi</taxon>
        <taxon>Dikarya</taxon>
        <taxon>Basidiomycota</taxon>
        <taxon>Agaricomycotina</taxon>
        <taxon>Tremellomycetes</taxon>
        <taxon>Filobasidiales</taxon>
        <taxon>Filobasidiaceae</taxon>
        <taxon>Naganishia</taxon>
    </lineage>
</organism>
<accession>A0ACC2W1X8</accession>
<proteinExistence type="predicted"/>
<evidence type="ECO:0000313" key="1">
    <source>
        <dbReference type="EMBL" id="KAJ9105061.1"/>
    </source>
</evidence>
<gene>
    <name evidence="1" type="ORF">QFC19_003693</name>
</gene>
<protein>
    <submittedName>
        <fullName evidence="1">Uncharacterized protein</fullName>
    </submittedName>
</protein>
<evidence type="ECO:0000313" key="2">
    <source>
        <dbReference type="Proteomes" id="UP001241377"/>
    </source>
</evidence>
<reference evidence="1" key="1">
    <citation type="submission" date="2023-04" db="EMBL/GenBank/DDBJ databases">
        <title>Draft Genome sequencing of Naganishia species isolated from polar environments using Oxford Nanopore Technology.</title>
        <authorList>
            <person name="Leo P."/>
            <person name="Venkateswaran K."/>
        </authorList>
    </citation>
    <scope>NUCLEOTIDE SEQUENCE</scope>
    <source>
        <strain evidence="1">MNA-CCFEE 5261</strain>
    </source>
</reference>
<dbReference type="Proteomes" id="UP001241377">
    <property type="component" value="Unassembled WGS sequence"/>
</dbReference>
<sequence>MDTLFRKRGSASKSRISINEDVFDNPTSPTEPLKAVAYSDAPPGQVPNSGPSKSSSYGPGTPNTRTRAGQGRESSGSLDKQMISAPNTNQRLRHDEEGSGMAEIILTDEPAGLDAGGFVIGGNKMPRTQTMSTLGSVGSGSVKRQTSIASRLEVLPESGRAHLMSSPGPSGAMPFPALAQPPTITRRGSSGSIQSMDSSQQQSLSMRHRYPVYNPSSSPMASSTSIPATYRSDRPLLERNDASDSTSIRSGRSGQTYPIKRAGPESDRFWVTQPPDDIIEEAFKRLMEQRMDDSRNVTSKSGVAGAGSPRKEGHASLSSSQAVTPNNEAGTPQSQTEEFSFSTTPSAQQQDRSLADDIRLDLQRKKAEMSSWPVSRKWPLVEADLRQAWDRERKRYVQQRDDVQRQSGSTAKESSTRKMFNKAMGRLGGTGAGSGAAGEDRKGFSRNSKDMGPKLPDTGEAYVRLLSSMTCGVKDFQKLFQFLKSEEKE</sequence>